<reference evidence="2 3" key="1">
    <citation type="submission" date="2019-03" db="EMBL/GenBank/DDBJ databases">
        <title>First draft genome of Liparis tanakae, snailfish: a comprehensive survey of snailfish specific genes.</title>
        <authorList>
            <person name="Kim W."/>
            <person name="Song I."/>
            <person name="Jeong J.-H."/>
            <person name="Kim D."/>
            <person name="Kim S."/>
            <person name="Ryu S."/>
            <person name="Song J.Y."/>
            <person name="Lee S.K."/>
        </authorList>
    </citation>
    <scope>NUCLEOTIDE SEQUENCE [LARGE SCALE GENOMIC DNA]</scope>
    <source>
        <tissue evidence="2">Muscle</tissue>
    </source>
</reference>
<accession>A0A4Z2H8K5</accession>
<gene>
    <name evidence="2" type="ORF">EYF80_028370</name>
</gene>
<sequence>MRGEEERRRGGEAGIIRSAPRGLALLRATGPASVHRPERPAGPGAQAPRRGVGEVGGALIELLLGFRAAVERLRLQSAAGATGRDVTSYR</sequence>
<proteinExistence type="predicted"/>
<evidence type="ECO:0000256" key="1">
    <source>
        <dbReference type="SAM" id="MobiDB-lite"/>
    </source>
</evidence>
<organism evidence="2 3">
    <name type="scientific">Liparis tanakae</name>
    <name type="common">Tanaka's snailfish</name>
    <dbReference type="NCBI Taxonomy" id="230148"/>
    <lineage>
        <taxon>Eukaryota</taxon>
        <taxon>Metazoa</taxon>
        <taxon>Chordata</taxon>
        <taxon>Craniata</taxon>
        <taxon>Vertebrata</taxon>
        <taxon>Euteleostomi</taxon>
        <taxon>Actinopterygii</taxon>
        <taxon>Neopterygii</taxon>
        <taxon>Teleostei</taxon>
        <taxon>Neoteleostei</taxon>
        <taxon>Acanthomorphata</taxon>
        <taxon>Eupercaria</taxon>
        <taxon>Perciformes</taxon>
        <taxon>Cottioidei</taxon>
        <taxon>Cottales</taxon>
        <taxon>Liparidae</taxon>
        <taxon>Liparis</taxon>
    </lineage>
</organism>
<feature type="region of interest" description="Disordered" evidence="1">
    <location>
        <begin position="30"/>
        <end position="51"/>
    </location>
</feature>
<keyword evidence="3" id="KW-1185">Reference proteome</keyword>
<dbReference type="Proteomes" id="UP000314294">
    <property type="component" value="Unassembled WGS sequence"/>
</dbReference>
<dbReference type="AlphaFoldDB" id="A0A4Z2H8K5"/>
<comment type="caution">
    <text evidence="2">The sequence shown here is derived from an EMBL/GenBank/DDBJ whole genome shotgun (WGS) entry which is preliminary data.</text>
</comment>
<evidence type="ECO:0000313" key="2">
    <source>
        <dbReference type="EMBL" id="TNN61353.1"/>
    </source>
</evidence>
<name>A0A4Z2H8K5_9TELE</name>
<evidence type="ECO:0000313" key="3">
    <source>
        <dbReference type="Proteomes" id="UP000314294"/>
    </source>
</evidence>
<protein>
    <submittedName>
        <fullName evidence="2">Uncharacterized protein</fullName>
    </submittedName>
</protein>
<dbReference type="EMBL" id="SRLO01000316">
    <property type="protein sequence ID" value="TNN61353.1"/>
    <property type="molecule type" value="Genomic_DNA"/>
</dbReference>